<keyword evidence="2" id="KW-0808">Transferase</keyword>
<accession>A0ABW2LEQ2</accession>
<evidence type="ECO:0000256" key="1">
    <source>
        <dbReference type="ARBA" id="ARBA00009995"/>
    </source>
</evidence>
<evidence type="ECO:0000313" key="4">
    <source>
        <dbReference type="EMBL" id="MFC7340284.1"/>
    </source>
</evidence>
<dbReference type="RefSeq" id="WP_380663931.1">
    <property type="nucleotide sequence ID" value="NZ_JBHTCJ010000001.1"/>
</dbReference>
<evidence type="ECO:0000259" key="3">
    <source>
        <dbReference type="Pfam" id="PF06722"/>
    </source>
</evidence>
<dbReference type="Pfam" id="PF06722">
    <property type="entry name" value="EryCIII-like_C"/>
    <property type="match status" value="1"/>
</dbReference>
<reference evidence="5" key="1">
    <citation type="journal article" date="2019" name="Int. J. Syst. Evol. Microbiol.">
        <title>The Global Catalogue of Microorganisms (GCM) 10K type strain sequencing project: providing services to taxonomists for standard genome sequencing and annotation.</title>
        <authorList>
            <consortium name="The Broad Institute Genomics Platform"/>
            <consortium name="The Broad Institute Genome Sequencing Center for Infectious Disease"/>
            <person name="Wu L."/>
            <person name="Ma J."/>
        </authorList>
    </citation>
    <scope>NUCLEOTIDE SEQUENCE [LARGE SCALE GENOMIC DNA]</scope>
    <source>
        <strain evidence="5">WLHS5</strain>
    </source>
</reference>
<evidence type="ECO:0000313" key="5">
    <source>
        <dbReference type="Proteomes" id="UP001596504"/>
    </source>
</evidence>
<dbReference type="EMBL" id="JBHTCJ010000001">
    <property type="protein sequence ID" value="MFC7340284.1"/>
    <property type="molecule type" value="Genomic_DNA"/>
</dbReference>
<keyword evidence="5" id="KW-1185">Reference proteome</keyword>
<dbReference type="CDD" id="cd03784">
    <property type="entry name" value="GT1_Gtf-like"/>
    <property type="match status" value="1"/>
</dbReference>
<dbReference type="InterPro" id="IPR006326">
    <property type="entry name" value="UDPGT_MGT-like"/>
</dbReference>
<dbReference type="InterPro" id="IPR010610">
    <property type="entry name" value="EryCIII-like_C"/>
</dbReference>
<organism evidence="4 5">
    <name type="scientific">Saccharopolyspora griseoalba</name>
    <dbReference type="NCBI Taxonomy" id="1431848"/>
    <lineage>
        <taxon>Bacteria</taxon>
        <taxon>Bacillati</taxon>
        <taxon>Actinomycetota</taxon>
        <taxon>Actinomycetes</taxon>
        <taxon>Pseudonocardiales</taxon>
        <taxon>Pseudonocardiaceae</taxon>
        <taxon>Saccharopolyspora</taxon>
    </lineage>
</organism>
<proteinExistence type="inferred from homology"/>
<dbReference type="Proteomes" id="UP001596504">
    <property type="component" value="Unassembled WGS sequence"/>
</dbReference>
<dbReference type="InterPro" id="IPR002213">
    <property type="entry name" value="UDP_glucos_trans"/>
</dbReference>
<dbReference type="InterPro" id="IPR050426">
    <property type="entry name" value="Glycosyltransferase_28"/>
</dbReference>
<dbReference type="PANTHER" id="PTHR48050:SF13">
    <property type="entry name" value="STEROL 3-BETA-GLUCOSYLTRANSFERASE UGT80A2"/>
    <property type="match status" value="1"/>
</dbReference>
<gene>
    <name evidence="4" type="ORF">ACFQRI_02585</name>
</gene>
<feature type="domain" description="Erythromycin biosynthesis protein CIII-like C-terminal" evidence="3">
    <location>
        <begin position="273"/>
        <end position="380"/>
    </location>
</feature>
<name>A0ABW2LEQ2_9PSEU</name>
<protein>
    <submittedName>
        <fullName evidence="4">Macrolide family glycosyltransferase</fullName>
    </submittedName>
</protein>
<comment type="caution">
    <text evidence="4">The sequence shown here is derived from an EMBL/GenBank/DDBJ whole genome shotgun (WGS) entry which is preliminary data.</text>
</comment>
<dbReference type="Gene3D" id="3.40.50.2000">
    <property type="entry name" value="Glycogen Phosphorylase B"/>
    <property type="match status" value="2"/>
</dbReference>
<dbReference type="PANTHER" id="PTHR48050">
    <property type="entry name" value="STEROL 3-BETA-GLUCOSYLTRANSFERASE"/>
    <property type="match status" value="1"/>
</dbReference>
<sequence>MKKHFLFTSVPASGHVNPTLALVSELIDRGHSVSYAVGPEQFDAVLPTGAELVELPTRMPDLGDLRGRGPGPEHIERMIEFFVSDVRECLPILLDRFAENPPDAVCFDAMTAVGRMFADKLGLPAIALTPNFASNEEFDLRQVLAAEHAMPGGPAAADLAEIQEAMSELSEEFGVAMPPVFGGTPAELNLVFLPEAFQLRHETFDQRFRFIGPQLGDRENETYQPADPRRPLLFISLGTAFNERPDFYRSCLRAFGGTQWQVAMSVGTRVDVDALGEIPENFDVRPSFPQPAVLRHASAFVSHAGMNSTMESLNCAVPLVAVPQMPEQSANAARVEELGLGIELDPETASAAELRDAVDRVATDQRMRANLAHMRELVAASGGAPAGADALESHLS</sequence>
<evidence type="ECO:0000256" key="2">
    <source>
        <dbReference type="ARBA" id="ARBA00022679"/>
    </source>
</evidence>
<dbReference type="SUPFAM" id="SSF53756">
    <property type="entry name" value="UDP-Glycosyltransferase/glycogen phosphorylase"/>
    <property type="match status" value="1"/>
</dbReference>
<dbReference type="NCBIfam" id="TIGR01426">
    <property type="entry name" value="MGT"/>
    <property type="match status" value="1"/>
</dbReference>
<comment type="similarity">
    <text evidence="1">Belongs to the UDP-glycosyltransferase family.</text>
</comment>